<reference evidence="2 3" key="1">
    <citation type="submission" date="2022-04" db="EMBL/GenBank/DDBJ databases">
        <title>Spirosoma sp. strain RP8 genome sequencing and assembly.</title>
        <authorList>
            <person name="Jung Y."/>
        </authorList>
    </citation>
    <scope>NUCLEOTIDE SEQUENCE [LARGE SCALE GENOMIC DNA]</scope>
    <source>
        <strain evidence="2 3">RP8</strain>
    </source>
</reference>
<keyword evidence="3" id="KW-1185">Reference proteome</keyword>
<feature type="transmembrane region" description="Helical" evidence="1">
    <location>
        <begin position="18"/>
        <end position="38"/>
    </location>
</feature>
<feature type="transmembrane region" description="Helical" evidence="1">
    <location>
        <begin position="150"/>
        <end position="168"/>
    </location>
</feature>
<keyword evidence="1" id="KW-1133">Transmembrane helix</keyword>
<dbReference type="PANTHER" id="PTHR39419">
    <property type="entry name" value="SLL0814 PROTEIN"/>
    <property type="match status" value="1"/>
</dbReference>
<evidence type="ECO:0000313" key="3">
    <source>
        <dbReference type="Proteomes" id="UP001202180"/>
    </source>
</evidence>
<feature type="transmembrane region" description="Helical" evidence="1">
    <location>
        <begin position="84"/>
        <end position="105"/>
    </location>
</feature>
<feature type="transmembrane region" description="Helical" evidence="1">
    <location>
        <begin position="180"/>
        <end position="197"/>
    </location>
</feature>
<sequence length="198" mass="22666">MAYLAGIVGLQLPPLVDYFRPLSPVTLISSLVVLLLYHTDWRPSFYIYLAFTLLASYFIEVIGVHTESIFGHYAYGWGLGAQVWSVPPVIAVNWLILSYCIGSVCNELPAPAWLKVVLAATVMVVLDLFIEPVAIQLDFWTWFGQPVPLQNYLGWWLVSILLFTVWYALPFRKDNRLAKWLLALQFTFFIGQFLFILL</sequence>
<gene>
    <name evidence="2" type="ORF">M0L20_09425</name>
</gene>
<organism evidence="2 3">
    <name type="scientific">Spirosoma liriopis</name>
    <dbReference type="NCBI Taxonomy" id="2937440"/>
    <lineage>
        <taxon>Bacteria</taxon>
        <taxon>Pseudomonadati</taxon>
        <taxon>Bacteroidota</taxon>
        <taxon>Cytophagia</taxon>
        <taxon>Cytophagales</taxon>
        <taxon>Cytophagaceae</taxon>
        <taxon>Spirosoma</taxon>
    </lineage>
</organism>
<evidence type="ECO:0000313" key="2">
    <source>
        <dbReference type="EMBL" id="MCK8492068.1"/>
    </source>
</evidence>
<dbReference type="PANTHER" id="PTHR39419:SF1">
    <property type="entry name" value="SLL0814 PROTEIN"/>
    <property type="match status" value="1"/>
</dbReference>
<dbReference type="RefSeq" id="WP_248476699.1">
    <property type="nucleotide sequence ID" value="NZ_JALPRF010000002.1"/>
</dbReference>
<keyword evidence="1" id="KW-0472">Membrane</keyword>
<feature type="transmembrane region" description="Helical" evidence="1">
    <location>
        <begin position="112"/>
        <end position="130"/>
    </location>
</feature>
<feature type="transmembrane region" description="Helical" evidence="1">
    <location>
        <begin position="45"/>
        <end position="64"/>
    </location>
</feature>
<comment type="caution">
    <text evidence="2">The sequence shown here is derived from an EMBL/GenBank/DDBJ whole genome shotgun (WGS) entry which is preliminary data.</text>
</comment>
<keyword evidence="1" id="KW-0812">Transmembrane</keyword>
<dbReference type="Pfam" id="PF04240">
    <property type="entry name" value="Caroten_synth"/>
    <property type="match status" value="1"/>
</dbReference>
<name>A0ABT0HK81_9BACT</name>
<dbReference type="Proteomes" id="UP001202180">
    <property type="component" value="Unassembled WGS sequence"/>
</dbReference>
<dbReference type="InterPro" id="IPR007354">
    <property type="entry name" value="CruF-like"/>
</dbReference>
<evidence type="ECO:0000256" key="1">
    <source>
        <dbReference type="SAM" id="Phobius"/>
    </source>
</evidence>
<protein>
    <submittedName>
        <fullName evidence="2">Carotenoid biosynthesis protein</fullName>
    </submittedName>
</protein>
<accession>A0ABT0HK81</accession>
<proteinExistence type="predicted"/>
<dbReference type="EMBL" id="JALPRF010000002">
    <property type="protein sequence ID" value="MCK8492068.1"/>
    <property type="molecule type" value="Genomic_DNA"/>
</dbReference>